<dbReference type="Proteomes" id="UP000028990">
    <property type="component" value="Unassembled WGS sequence"/>
</dbReference>
<gene>
    <name evidence="2" type="ORF">H920_06822</name>
</gene>
<evidence type="ECO:0000313" key="3">
    <source>
        <dbReference type="Proteomes" id="UP000028990"/>
    </source>
</evidence>
<evidence type="ECO:0000313" key="2">
    <source>
        <dbReference type="EMBL" id="KFO31781.1"/>
    </source>
</evidence>
<keyword evidence="3" id="KW-1185">Reference proteome</keyword>
<organism evidence="2 3">
    <name type="scientific">Fukomys damarensis</name>
    <name type="common">Damaraland mole rat</name>
    <name type="synonym">Cryptomys damarensis</name>
    <dbReference type="NCBI Taxonomy" id="885580"/>
    <lineage>
        <taxon>Eukaryota</taxon>
        <taxon>Metazoa</taxon>
        <taxon>Chordata</taxon>
        <taxon>Craniata</taxon>
        <taxon>Vertebrata</taxon>
        <taxon>Euteleostomi</taxon>
        <taxon>Mammalia</taxon>
        <taxon>Eutheria</taxon>
        <taxon>Euarchontoglires</taxon>
        <taxon>Glires</taxon>
        <taxon>Rodentia</taxon>
        <taxon>Hystricomorpha</taxon>
        <taxon>Bathyergidae</taxon>
        <taxon>Fukomys</taxon>
    </lineage>
</organism>
<dbReference type="EMBL" id="KN122247">
    <property type="protein sequence ID" value="KFO31781.1"/>
    <property type="molecule type" value="Genomic_DNA"/>
</dbReference>
<feature type="compositionally biased region" description="Low complexity" evidence="1">
    <location>
        <begin position="318"/>
        <end position="330"/>
    </location>
</feature>
<proteinExistence type="predicted"/>
<dbReference type="InterPro" id="IPR042161">
    <property type="entry name" value="TTC34"/>
</dbReference>
<feature type="region of interest" description="Disordered" evidence="1">
    <location>
        <begin position="311"/>
        <end position="330"/>
    </location>
</feature>
<dbReference type="PANTHER" id="PTHR44874:SF1">
    <property type="entry name" value="TETRATRICOPEPTIDE REPEAT PROTEIN 34"/>
    <property type="match status" value="1"/>
</dbReference>
<name>A0A091E9B3_FUKDA</name>
<evidence type="ECO:0000256" key="1">
    <source>
        <dbReference type="SAM" id="MobiDB-lite"/>
    </source>
</evidence>
<dbReference type="PANTHER" id="PTHR44874">
    <property type="entry name" value="TETRATRICOPEPTIDE REPEAT PROTEIN 34"/>
    <property type="match status" value="1"/>
</dbReference>
<protein>
    <submittedName>
        <fullName evidence="2">Uncharacterized protein</fullName>
    </submittedName>
</protein>
<sequence length="330" mass="35122">MMSAQELVARLCQEGDQHLALGEPPLATAFYLAAFSCHAPSAIRNVRAALAEARGAPVLATLEAWCRGDSQIPAIHWDGMAVVSLTGALASAFLGALCPDHPAAILHVLAGLLARRQHREVERRCDALLDAHSQQALELQLTRALARVLSGEQEGKGVADYLQAYASSSSRTVAFIHTHQQPYLPTLLSAVRSHISGHSEATDGAGPQAADCQGFLEALDPSGPWRTTLSPDTPLLYGGYEDCSAMCNRTQRPDPTGSGPQDVLQNSWRSHLVTSLVRIAWSRPGPMPFLGRLGAVIRGPQHFVLKTEADLEFPDLTGPPSSGAPSPSPA</sequence>
<reference evidence="2 3" key="1">
    <citation type="submission" date="2013-11" db="EMBL/GenBank/DDBJ databases">
        <title>The Damaraland mole rat (Fukomys damarensis) genome and evolution of African mole rats.</title>
        <authorList>
            <person name="Gladyshev V.N."/>
            <person name="Fang X."/>
        </authorList>
    </citation>
    <scope>NUCLEOTIDE SEQUENCE [LARGE SCALE GENOMIC DNA]</scope>
    <source>
        <tissue evidence="2">Liver</tissue>
    </source>
</reference>
<dbReference type="AlphaFoldDB" id="A0A091E9B3"/>
<accession>A0A091E9B3</accession>